<feature type="transmembrane region" description="Helical" evidence="7">
    <location>
        <begin position="252"/>
        <end position="268"/>
    </location>
</feature>
<protein>
    <submittedName>
        <fullName evidence="9">MFS family permease</fullName>
    </submittedName>
</protein>
<evidence type="ECO:0000313" key="9">
    <source>
        <dbReference type="EMBL" id="MBM7570776.1"/>
    </source>
</evidence>
<evidence type="ECO:0000256" key="2">
    <source>
        <dbReference type="ARBA" id="ARBA00008335"/>
    </source>
</evidence>
<feature type="transmembrane region" description="Helical" evidence="7">
    <location>
        <begin position="7"/>
        <end position="26"/>
    </location>
</feature>
<feature type="transmembrane region" description="Helical" evidence="7">
    <location>
        <begin position="213"/>
        <end position="240"/>
    </location>
</feature>
<feature type="transmembrane region" description="Helical" evidence="7">
    <location>
        <begin position="107"/>
        <end position="129"/>
    </location>
</feature>
<feature type="domain" description="Major facilitator superfamily (MFS) profile" evidence="8">
    <location>
        <begin position="12"/>
        <end position="400"/>
    </location>
</feature>
<evidence type="ECO:0000259" key="8">
    <source>
        <dbReference type="PROSITE" id="PS50850"/>
    </source>
</evidence>
<comment type="caution">
    <text evidence="9">The sequence shown here is derived from an EMBL/GenBank/DDBJ whole genome shotgun (WGS) entry which is preliminary data.</text>
</comment>
<feature type="transmembrane region" description="Helical" evidence="7">
    <location>
        <begin position="378"/>
        <end position="397"/>
    </location>
</feature>
<feature type="transmembrane region" description="Helical" evidence="7">
    <location>
        <begin position="46"/>
        <end position="70"/>
    </location>
</feature>
<feature type="transmembrane region" description="Helical" evidence="7">
    <location>
        <begin position="280"/>
        <end position="298"/>
    </location>
</feature>
<feature type="transmembrane region" description="Helical" evidence="7">
    <location>
        <begin position="141"/>
        <end position="161"/>
    </location>
</feature>
<dbReference type="Proteomes" id="UP001296943">
    <property type="component" value="Unassembled WGS sequence"/>
</dbReference>
<evidence type="ECO:0000313" key="10">
    <source>
        <dbReference type="Proteomes" id="UP001296943"/>
    </source>
</evidence>
<gene>
    <name evidence="9" type="ORF">JOC48_001254</name>
</gene>
<evidence type="ECO:0000256" key="7">
    <source>
        <dbReference type="SAM" id="Phobius"/>
    </source>
</evidence>
<dbReference type="InterPro" id="IPR036259">
    <property type="entry name" value="MFS_trans_sf"/>
</dbReference>
<keyword evidence="5 7" id="KW-1133">Transmembrane helix</keyword>
<comment type="subcellular location">
    <subcellularLocation>
        <location evidence="1">Cell membrane</location>
        <topology evidence="1">Multi-pass membrane protein</topology>
    </subcellularLocation>
</comment>
<dbReference type="EMBL" id="JAFBDR010000005">
    <property type="protein sequence ID" value="MBM7570776.1"/>
    <property type="molecule type" value="Genomic_DNA"/>
</dbReference>
<accession>A0ABS2MY06</accession>
<keyword evidence="3" id="KW-0813">Transport</keyword>
<dbReference type="Pfam" id="PF07690">
    <property type="entry name" value="MFS_1"/>
    <property type="match status" value="1"/>
</dbReference>
<feature type="transmembrane region" description="Helical" evidence="7">
    <location>
        <begin position="304"/>
        <end position="324"/>
    </location>
</feature>
<sequence length="404" mass="43688">MKITARANYYILMIVVFGGFLMFGISENIKGPALPAIQADFQVSEAKLGILLALNALGFLIACSFTSTLINKIGLKLTSVIMFGSMAISGLFIYLSSNYVILSASYFFLNIGNGMLEISLAIIAARIFTKNTGTMLNLSHFFYGLGSTVAPIFAASMMGWYVMNAELGWRGMYLVMLSFSLIPIIPVLISRLPNETAEKEDRISLKGLYRDPIAWLIVVALTFGIIAELGMASWLVNYLVKVYGWTLDDGSELLSLFFLLFMFARLLLGPITDKFGYTKSIIIFSAFSGMCGLAGILIGEKAAILFAIAGIGIAPVYPTMMALLAKRYPKGTDTAITFTVTLIGIGSVIGNLLIGFIIDIVSLLSNNNILGLHAGYGFISISALACSASCVVIYVVLRKNNQVI</sequence>
<dbReference type="InterPro" id="IPR020846">
    <property type="entry name" value="MFS_dom"/>
</dbReference>
<feature type="transmembrane region" description="Helical" evidence="7">
    <location>
        <begin position="77"/>
        <end position="95"/>
    </location>
</feature>
<keyword evidence="10" id="KW-1185">Reference proteome</keyword>
<comment type="similarity">
    <text evidence="2">Belongs to the major facilitator superfamily.</text>
</comment>
<reference evidence="9 10" key="1">
    <citation type="submission" date="2021-01" db="EMBL/GenBank/DDBJ databases">
        <title>Genomic Encyclopedia of Type Strains, Phase IV (KMG-IV): sequencing the most valuable type-strain genomes for metagenomic binning, comparative biology and taxonomic classification.</title>
        <authorList>
            <person name="Goeker M."/>
        </authorList>
    </citation>
    <scope>NUCLEOTIDE SEQUENCE [LARGE SCALE GENOMIC DNA]</scope>
    <source>
        <strain evidence="9 10">DSM 23711</strain>
    </source>
</reference>
<feature type="transmembrane region" description="Helical" evidence="7">
    <location>
        <begin position="173"/>
        <end position="192"/>
    </location>
</feature>
<evidence type="ECO:0000256" key="3">
    <source>
        <dbReference type="ARBA" id="ARBA00022448"/>
    </source>
</evidence>
<keyword evidence="4 7" id="KW-0812">Transmembrane</keyword>
<dbReference type="PROSITE" id="PS50850">
    <property type="entry name" value="MFS"/>
    <property type="match status" value="1"/>
</dbReference>
<dbReference type="InterPro" id="IPR051788">
    <property type="entry name" value="MFS_Transporter"/>
</dbReference>
<dbReference type="Gene3D" id="1.20.1250.20">
    <property type="entry name" value="MFS general substrate transporter like domains"/>
    <property type="match status" value="2"/>
</dbReference>
<feature type="transmembrane region" description="Helical" evidence="7">
    <location>
        <begin position="336"/>
        <end position="358"/>
    </location>
</feature>
<keyword evidence="6 7" id="KW-0472">Membrane</keyword>
<dbReference type="PANTHER" id="PTHR23514">
    <property type="entry name" value="BYPASS OF STOP CODON PROTEIN 6"/>
    <property type="match status" value="1"/>
</dbReference>
<name>A0ABS2MY06_9BACI</name>
<evidence type="ECO:0000256" key="5">
    <source>
        <dbReference type="ARBA" id="ARBA00022989"/>
    </source>
</evidence>
<dbReference type="SUPFAM" id="SSF103473">
    <property type="entry name" value="MFS general substrate transporter"/>
    <property type="match status" value="1"/>
</dbReference>
<evidence type="ECO:0000256" key="6">
    <source>
        <dbReference type="ARBA" id="ARBA00023136"/>
    </source>
</evidence>
<proteinExistence type="inferred from homology"/>
<evidence type="ECO:0000256" key="4">
    <source>
        <dbReference type="ARBA" id="ARBA00022692"/>
    </source>
</evidence>
<organism evidence="9 10">
    <name type="scientific">Aquibacillus albus</name>
    <dbReference type="NCBI Taxonomy" id="1168171"/>
    <lineage>
        <taxon>Bacteria</taxon>
        <taxon>Bacillati</taxon>
        <taxon>Bacillota</taxon>
        <taxon>Bacilli</taxon>
        <taxon>Bacillales</taxon>
        <taxon>Bacillaceae</taxon>
        <taxon>Aquibacillus</taxon>
    </lineage>
</organism>
<dbReference type="PANTHER" id="PTHR23514:SF3">
    <property type="entry name" value="BYPASS OF STOP CODON PROTEIN 6"/>
    <property type="match status" value="1"/>
</dbReference>
<evidence type="ECO:0000256" key="1">
    <source>
        <dbReference type="ARBA" id="ARBA00004651"/>
    </source>
</evidence>
<dbReference type="InterPro" id="IPR011701">
    <property type="entry name" value="MFS"/>
</dbReference>